<reference evidence="1" key="1">
    <citation type="submission" date="2022-07" db="EMBL/GenBank/DDBJ databases">
        <title>Phylogenomic reconstructions and comparative analyses of Kickxellomycotina fungi.</title>
        <authorList>
            <person name="Reynolds N.K."/>
            <person name="Stajich J.E."/>
            <person name="Barry K."/>
            <person name="Grigoriev I.V."/>
            <person name="Crous P."/>
            <person name="Smith M.E."/>
        </authorList>
    </citation>
    <scope>NUCLEOTIDE SEQUENCE</scope>
    <source>
        <strain evidence="1">CBS 190363</strain>
    </source>
</reference>
<dbReference type="EMBL" id="JANBVB010000686">
    <property type="protein sequence ID" value="KAJ2892658.1"/>
    <property type="molecule type" value="Genomic_DNA"/>
</dbReference>
<sequence length="200" mass="21496">MANGMKMHEYGVKHNDTLLAHLKTLVLDEHVDSSNAGEDSVLDPSGDDLVSPIPMPLMSEDVQMMDAVSDKLAVSDVAGNGQADNCNAESENPEPSKCDHCNGSTSAKCKVCGCVYCGLKDDEKNTLACDECGRFYHMRCLPTPITELPEGDWYCEYCVNDPNIVIAGETKLDLSNSRKAKLPSAKQTKTWGGGMACAGT</sequence>
<name>A0ACC1M339_9FUNG</name>
<keyword evidence="2" id="KW-1185">Reference proteome</keyword>
<evidence type="ECO:0000313" key="1">
    <source>
        <dbReference type="EMBL" id="KAJ2892658.1"/>
    </source>
</evidence>
<dbReference type="Proteomes" id="UP001139981">
    <property type="component" value="Unassembled WGS sequence"/>
</dbReference>
<feature type="non-terminal residue" evidence="1">
    <location>
        <position position="200"/>
    </location>
</feature>
<comment type="caution">
    <text evidence="1">The sequence shown here is derived from an EMBL/GenBank/DDBJ whole genome shotgun (WGS) entry which is preliminary data.</text>
</comment>
<gene>
    <name evidence="1" type="ORF">IWW38_003132</name>
</gene>
<organism evidence="1 2">
    <name type="scientific">Coemansia aciculifera</name>
    <dbReference type="NCBI Taxonomy" id="417176"/>
    <lineage>
        <taxon>Eukaryota</taxon>
        <taxon>Fungi</taxon>
        <taxon>Fungi incertae sedis</taxon>
        <taxon>Zoopagomycota</taxon>
        <taxon>Kickxellomycotina</taxon>
        <taxon>Kickxellomycetes</taxon>
        <taxon>Kickxellales</taxon>
        <taxon>Kickxellaceae</taxon>
        <taxon>Coemansia</taxon>
    </lineage>
</organism>
<accession>A0ACC1M339</accession>
<evidence type="ECO:0000313" key="2">
    <source>
        <dbReference type="Proteomes" id="UP001139981"/>
    </source>
</evidence>
<proteinExistence type="predicted"/>
<protein>
    <submittedName>
        <fullName evidence="1">Uncharacterized protein</fullName>
    </submittedName>
</protein>